<comment type="subcellular location">
    <subcellularLocation>
        <location evidence="1">Cell membrane</location>
        <topology evidence="1">Multi-pass membrane protein</topology>
    </subcellularLocation>
</comment>
<dbReference type="RefSeq" id="WP_129479504.1">
    <property type="nucleotide sequence ID" value="NZ_SDWS01000015.1"/>
</dbReference>
<dbReference type="PANTHER" id="PTHR30572:SF4">
    <property type="entry name" value="ABC TRANSPORTER PERMEASE YTRF"/>
    <property type="match status" value="1"/>
</dbReference>
<organism evidence="9 10">
    <name type="scientific">Nocardioides glacieisoli</name>
    <dbReference type="NCBI Taxonomy" id="1168730"/>
    <lineage>
        <taxon>Bacteria</taxon>
        <taxon>Bacillati</taxon>
        <taxon>Actinomycetota</taxon>
        <taxon>Actinomycetes</taxon>
        <taxon>Propionibacteriales</taxon>
        <taxon>Nocardioidaceae</taxon>
        <taxon>Nocardioides</taxon>
    </lineage>
</organism>
<accession>A0A4Q2RI43</accession>
<dbReference type="InterPro" id="IPR003838">
    <property type="entry name" value="ABC3_permease_C"/>
</dbReference>
<proteinExistence type="inferred from homology"/>
<evidence type="ECO:0000313" key="9">
    <source>
        <dbReference type="EMBL" id="RYB88380.1"/>
    </source>
</evidence>
<evidence type="ECO:0000256" key="6">
    <source>
        <dbReference type="ARBA" id="ARBA00038076"/>
    </source>
</evidence>
<keyword evidence="2" id="KW-1003">Cell membrane</keyword>
<evidence type="ECO:0000256" key="4">
    <source>
        <dbReference type="ARBA" id="ARBA00022989"/>
    </source>
</evidence>
<comment type="similarity">
    <text evidence="6">Belongs to the ABC-4 integral membrane protein family.</text>
</comment>
<keyword evidence="4 7" id="KW-1133">Transmembrane helix</keyword>
<feature type="transmembrane region" description="Helical" evidence="7">
    <location>
        <begin position="987"/>
        <end position="1014"/>
    </location>
</feature>
<comment type="caution">
    <text evidence="9">The sequence shown here is derived from an EMBL/GenBank/DDBJ whole genome shotgun (WGS) entry which is preliminary data.</text>
</comment>
<dbReference type="GO" id="GO:0005886">
    <property type="term" value="C:plasma membrane"/>
    <property type="evidence" value="ECO:0007669"/>
    <property type="project" value="UniProtKB-SubCell"/>
</dbReference>
<dbReference type="Proteomes" id="UP000291838">
    <property type="component" value="Unassembled WGS sequence"/>
</dbReference>
<dbReference type="GO" id="GO:0022857">
    <property type="term" value="F:transmembrane transporter activity"/>
    <property type="evidence" value="ECO:0007669"/>
    <property type="project" value="TreeGrafter"/>
</dbReference>
<evidence type="ECO:0000256" key="1">
    <source>
        <dbReference type="ARBA" id="ARBA00004651"/>
    </source>
</evidence>
<evidence type="ECO:0000256" key="7">
    <source>
        <dbReference type="SAM" id="Phobius"/>
    </source>
</evidence>
<feature type="transmembrane region" description="Helical" evidence="7">
    <location>
        <begin position="520"/>
        <end position="540"/>
    </location>
</feature>
<keyword evidence="3 7" id="KW-0812">Transmembrane</keyword>
<feature type="transmembrane region" description="Helical" evidence="7">
    <location>
        <begin position="888"/>
        <end position="914"/>
    </location>
</feature>
<keyword evidence="5 7" id="KW-0472">Membrane</keyword>
<evidence type="ECO:0000256" key="2">
    <source>
        <dbReference type="ARBA" id="ARBA00022475"/>
    </source>
</evidence>
<gene>
    <name evidence="9" type="ORF">EUA06_21170</name>
</gene>
<sequence>MTGSRSSRSHGWSPVRHAWRSAWGHRRGQAVALVAISTLITACTAFAPVYDRAMQQALVDTLLAQATPAEASVTLVSESSDFAGGAIDSRDPREVAALIPDDVAARLGPVVLGRTAIVTPTTGEVPPAGLLLWRDGACEHVRLLSGTCPDATGEILVSEADVENFGLRPGAERVVNPVYIDDQQPAVRLEVVGTYAPRDDAWWQGQRTVGFSSITRGLEPSANHDAWLTVEQTFVDAPILTGETSQAGAPVDTTDGDVDSLTALGEGVQEIAGAMDLRGADLELRTGVDELTDDLRAQVAQAHRTVPLLLAPMAVLSVFVLWLVLTAATSARRGEVAVARLRGRGPAGAAALLLLELLPALLVGVVPGALVALAGGEVVRRLLPGESTFEAGPGFAAAVLLALVAVVLTTLAAAVRTAREPLHDVVRSGPVASAPWAFGAVEAFVVASVGTGVVAFASGSLQGPLALAGPALTALLTGLLLAHLVGPAERALGRRLLGRGWLVTGTSLLETGRRSEGRTVIVVVTVACALATFSMDALTIGERNRSTASQHEAGAPAVAGVPGGDLDAVRAALAVADPTGSRATPVLVGRDTLAVDAVVFRRIAFFPRQAPTAEEWRAIAPPDDQPVEITGSRVALDVWSDGLEADDIFGSEVDVRLSLVVTSATGVRRAATLGFLPSDGARGRLTGTIDACEEGCRLAALQLATAQGANIRGELELADLRVDGRPVDWVSSASDWNTTQDEDTLIEPVAGSEGSVRFAIDASGFYPVEVSPAWVPAAVPALLTDDHPDSDDEPLAVQGSDGIERPGDEVGRVVLLPAMPDGSALVDLDAVTRGAAITRDSRIEIWMDDAPDLEAAVRSALGERDLALGDVRRYADVRRTYDDTVASWSLALGAAVAPAVMLLALLVLLVLAAIGWRTRARDLAVLRLNGVDRRTTRRLGVWARLPAVLIGVVGGVLAGLGGAALAMPDVAFLPEAPEVPVLDVSTSWAAVVAVAVVCLVLLPVAAALTGLVVARRAHVERVREGG</sequence>
<dbReference type="AlphaFoldDB" id="A0A4Q2RI43"/>
<feature type="transmembrane region" description="Helical" evidence="7">
    <location>
        <begin position="465"/>
        <end position="485"/>
    </location>
</feature>
<feature type="transmembrane region" description="Helical" evidence="7">
    <location>
        <begin position="941"/>
        <end position="967"/>
    </location>
</feature>
<evidence type="ECO:0000313" key="10">
    <source>
        <dbReference type="Proteomes" id="UP000291838"/>
    </source>
</evidence>
<feature type="transmembrane region" description="Helical" evidence="7">
    <location>
        <begin position="30"/>
        <end position="50"/>
    </location>
</feature>
<dbReference type="PANTHER" id="PTHR30572">
    <property type="entry name" value="MEMBRANE COMPONENT OF TRANSPORTER-RELATED"/>
    <property type="match status" value="1"/>
</dbReference>
<evidence type="ECO:0000259" key="8">
    <source>
        <dbReference type="Pfam" id="PF02687"/>
    </source>
</evidence>
<keyword evidence="10" id="KW-1185">Reference proteome</keyword>
<name>A0A4Q2RI43_9ACTN</name>
<evidence type="ECO:0000256" key="3">
    <source>
        <dbReference type="ARBA" id="ARBA00022692"/>
    </source>
</evidence>
<dbReference type="InterPro" id="IPR050250">
    <property type="entry name" value="Macrolide_Exporter_MacB"/>
</dbReference>
<evidence type="ECO:0000256" key="5">
    <source>
        <dbReference type="ARBA" id="ARBA00023136"/>
    </source>
</evidence>
<feature type="transmembrane region" description="Helical" evidence="7">
    <location>
        <begin position="308"/>
        <end position="328"/>
    </location>
</feature>
<feature type="transmembrane region" description="Helical" evidence="7">
    <location>
        <begin position="394"/>
        <end position="415"/>
    </location>
</feature>
<dbReference type="Pfam" id="PF02687">
    <property type="entry name" value="FtsX"/>
    <property type="match status" value="2"/>
</dbReference>
<protein>
    <submittedName>
        <fullName evidence="9">FtsX-like permease family protein</fullName>
    </submittedName>
</protein>
<feature type="transmembrane region" description="Helical" evidence="7">
    <location>
        <begin position="349"/>
        <end position="374"/>
    </location>
</feature>
<reference evidence="9 10" key="1">
    <citation type="submission" date="2019-01" db="EMBL/GenBank/DDBJ databases">
        <title>Novel species of Nocardioides.</title>
        <authorList>
            <person name="Liu Q."/>
            <person name="Xin Y.-H."/>
        </authorList>
    </citation>
    <scope>NUCLEOTIDE SEQUENCE [LARGE SCALE GENOMIC DNA]</scope>
    <source>
        <strain evidence="9 10">HLT3-15</strain>
    </source>
</reference>
<feature type="domain" description="ABC3 transporter permease C-terminal" evidence="8">
    <location>
        <begin position="313"/>
        <end position="419"/>
    </location>
</feature>
<feature type="transmembrane region" description="Helical" evidence="7">
    <location>
        <begin position="436"/>
        <end position="459"/>
    </location>
</feature>
<feature type="domain" description="ABC3 transporter permease C-terminal" evidence="8">
    <location>
        <begin position="899"/>
        <end position="1006"/>
    </location>
</feature>
<dbReference type="EMBL" id="SDWS01000015">
    <property type="protein sequence ID" value="RYB88380.1"/>
    <property type="molecule type" value="Genomic_DNA"/>
</dbReference>
<dbReference type="OrthoDB" id="3275641at2"/>